<feature type="region of interest" description="Disordered" evidence="1">
    <location>
        <begin position="90"/>
        <end position="113"/>
    </location>
</feature>
<dbReference type="EMBL" id="CAFBQP010000036">
    <property type="protein sequence ID" value="CAB5061734.1"/>
    <property type="molecule type" value="Genomic_DNA"/>
</dbReference>
<reference evidence="2" key="1">
    <citation type="submission" date="2020-05" db="EMBL/GenBank/DDBJ databases">
        <authorList>
            <person name="Chiriac C."/>
            <person name="Salcher M."/>
            <person name="Ghai R."/>
            <person name="Kavagutti S V."/>
        </authorList>
    </citation>
    <scope>NUCLEOTIDE SEQUENCE</scope>
</reference>
<accession>A0A6J7U539</accession>
<sequence>MTNTTVNNTAPTRITVAPVGQSVWYEMFDPTNAVAEPMSGDSHSMRPKDFVSIRAVIAGVTSRAEMSSTPMTRIVTSTVSESSVISRASMRATGTPVTWATSGSNVANRSGRY</sequence>
<proteinExistence type="predicted"/>
<evidence type="ECO:0000313" key="2">
    <source>
        <dbReference type="EMBL" id="CAB5061734.1"/>
    </source>
</evidence>
<evidence type="ECO:0000256" key="1">
    <source>
        <dbReference type="SAM" id="MobiDB-lite"/>
    </source>
</evidence>
<feature type="compositionally biased region" description="Polar residues" evidence="1">
    <location>
        <begin position="95"/>
        <end position="113"/>
    </location>
</feature>
<gene>
    <name evidence="2" type="ORF">UFOPK4306_01084</name>
</gene>
<name>A0A6J7U539_9ZZZZ</name>
<protein>
    <submittedName>
        <fullName evidence="2">Unannotated protein</fullName>
    </submittedName>
</protein>
<organism evidence="2">
    <name type="scientific">freshwater metagenome</name>
    <dbReference type="NCBI Taxonomy" id="449393"/>
    <lineage>
        <taxon>unclassified sequences</taxon>
        <taxon>metagenomes</taxon>
        <taxon>ecological metagenomes</taxon>
    </lineage>
</organism>
<dbReference type="AlphaFoldDB" id="A0A6J7U539"/>